<dbReference type="InterPro" id="IPR051678">
    <property type="entry name" value="AGP_Transferase"/>
</dbReference>
<keyword evidence="3" id="KW-1185">Reference proteome</keyword>
<dbReference type="EMBL" id="CP001700">
    <property type="protein sequence ID" value="ACU74012.1"/>
    <property type="molecule type" value="Genomic_DNA"/>
</dbReference>
<accession>C7Q6H7</accession>
<protein>
    <submittedName>
        <fullName evidence="2">Aminoglycoside phosphotransferase</fullName>
    </submittedName>
</protein>
<dbReference type="GO" id="GO:0016740">
    <property type="term" value="F:transferase activity"/>
    <property type="evidence" value="ECO:0007669"/>
    <property type="project" value="UniProtKB-KW"/>
</dbReference>
<dbReference type="Gene3D" id="3.90.1200.10">
    <property type="match status" value="1"/>
</dbReference>
<dbReference type="eggNOG" id="COG3173">
    <property type="taxonomic scope" value="Bacteria"/>
</dbReference>
<sequence>MHDDQLTVSEDIVRGLVDEQFPQWRELPVTQLASQGTVNAIFRIGDRLAARLPLKPGPPATIRRELEAEAEASRELAGSTRFPTPEPVALGEPGAGYPAPWSVQTWLPGATATEEDPHASIPFAHDLAEFIGGVRALDTRGRVFGGKGRGGDLRAHDAWMDTCFERSEHLLDVPRLRDLWAVLRDLPRTDPDRMTHGDLIPGNVLVADGRLTGVLDAGGLAAADPALDLVAAWHLLDAEPRRALRETLACDDLQWQRGKAWAFQQAMGVVWYYLDTNPAMSRMGRRSLDRILGDADDLADGS</sequence>
<proteinExistence type="predicted"/>
<keyword evidence="2" id="KW-0808">Transferase</keyword>
<dbReference type="Gene3D" id="3.30.200.20">
    <property type="entry name" value="Phosphorylase Kinase, domain 1"/>
    <property type="match status" value="1"/>
</dbReference>
<dbReference type="CDD" id="cd05155">
    <property type="entry name" value="APH_ChoK_like_1"/>
    <property type="match status" value="1"/>
</dbReference>
<dbReference type="PANTHER" id="PTHR21310">
    <property type="entry name" value="AMINOGLYCOSIDE PHOSPHOTRANSFERASE-RELATED-RELATED"/>
    <property type="match status" value="1"/>
</dbReference>
<evidence type="ECO:0000259" key="1">
    <source>
        <dbReference type="Pfam" id="PF01636"/>
    </source>
</evidence>
<dbReference type="KEGG" id="cai:Caci_5153"/>
<dbReference type="RefSeq" id="WP_015793741.1">
    <property type="nucleotide sequence ID" value="NC_013131.1"/>
</dbReference>
<gene>
    <name evidence="2" type="ordered locus">Caci_5153</name>
</gene>
<reference evidence="2 3" key="1">
    <citation type="journal article" date="2009" name="Stand. Genomic Sci.">
        <title>Complete genome sequence of Catenulispora acidiphila type strain (ID 139908).</title>
        <authorList>
            <person name="Copeland A."/>
            <person name="Lapidus A."/>
            <person name="Glavina Del Rio T."/>
            <person name="Nolan M."/>
            <person name="Lucas S."/>
            <person name="Chen F."/>
            <person name="Tice H."/>
            <person name="Cheng J.F."/>
            <person name="Bruce D."/>
            <person name="Goodwin L."/>
            <person name="Pitluck S."/>
            <person name="Mikhailova N."/>
            <person name="Pati A."/>
            <person name="Ivanova N."/>
            <person name="Mavromatis K."/>
            <person name="Chen A."/>
            <person name="Palaniappan K."/>
            <person name="Chain P."/>
            <person name="Land M."/>
            <person name="Hauser L."/>
            <person name="Chang Y.J."/>
            <person name="Jeffries C.D."/>
            <person name="Chertkov O."/>
            <person name="Brettin T."/>
            <person name="Detter J.C."/>
            <person name="Han C."/>
            <person name="Ali Z."/>
            <person name="Tindall B.J."/>
            <person name="Goker M."/>
            <person name="Bristow J."/>
            <person name="Eisen J.A."/>
            <person name="Markowitz V."/>
            <person name="Hugenholtz P."/>
            <person name="Kyrpides N.C."/>
            <person name="Klenk H.P."/>
        </authorList>
    </citation>
    <scope>NUCLEOTIDE SEQUENCE [LARGE SCALE GENOMIC DNA]</scope>
    <source>
        <strain evidence="3">DSM 44928 / JCM 14897 / NBRC 102108 / NRRL B-24433 / ID139908</strain>
    </source>
</reference>
<name>C7Q6H7_CATAD</name>
<dbReference type="Pfam" id="PF01636">
    <property type="entry name" value="APH"/>
    <property type="match status" value="1"/>
</dbReference>
<dbReference type="Proteomes" id="UP000000851">
    <property type="component" value="Chromosome"/>
</dbReference>
<dbReference type="InterPro" id="IPR002575">
    <property type="entry name" value="Aminoglycoside_PTrfase"/>
</dbReference>
<dbReference type="AlphaFoldDB" id="C7Q6H7"/>
<dbReference type="InParanoid" id="C7Q6H7"/>
<evidence type="ECO:0000313" key="2">
    <source>
        <dbReference type="EMBL" id="ACU74012.1"/>
    </source>
</evidence>
<dbReference type="STRING" id="479433.Caci_5153"/>
<dbReference type="HOGENOM" id="CLU_074977_0_0_11"/>
<feature type="domain" description="Aminoglycoside phosphotransferase" evidence="1">
    <location>
        <begin position="33"/>
        <end position="252"/>
    </location>
</feature>
<organism evidence="2 3">
    <name type="scientific">Catenulispora acidiphila (strain DSM 44928 / JCM 14897 / NBRC 102108 / NRRL B-24433 / ID139908)</name>
    <dbReference type="NCBI Taxonomy" id="479433"/>
    <lineage>
        <taxon>Bacteria</taxon>
        <taxon>Bacillati</taxon>
        <taxon>Actinomycetota</taxon>
        <taxon>Actinomycetes</taxon>
        <taxon>Catenulisporales</taxon>
        <taxon>Catenulisporaceae</taxon>
        <taxon>Catenulispora</taxon>
    </lineage>
</organism>
<dbReference type="OrthoDB" id="9797603at2"/>
<dbReference type="PANTHER" id="PTHR21310:SF42">
    <property type="entry name" value="BIFUNCTIONAL AAC_APH"/>
    <property type="match status" value="1"/>
</dbReference>
<dbReference type="SUPFAM" id="SSF56112">
    <property type="entry name" value="Protein kinase-like (PK-like)"/>
    <property type="match status" value="1"/>
</dbReference>
<evidence type="ECO:0000313" key="3">
    <source>
        <dbReference type="Proteomes" id="UP000000851"/>
    </source>
</evidence>
<dbReference type="InterPro" id="IPR011009">
    <property type="entry name" value="Kinase-like_dom_sf"/>
</dbReference>